<protein>
    <submittedName>
        <fullName evidence="1">Uncharacterized protein</fullName>
    </submittedName>
</protein>
<gene>
    <name evidence="1" type="ORF">MIZ03_3692</name>
</gene>
<evidence type="ECO:0000313" key="2">
    <source>
        <dbReference type="Proteomes" id="UP000824366"/>
    </source>
</evidence>
<dbReference type="Proteomes" id="UP000824366">
    <property type="component" value="Chromosome"/>
</dbReference>
<reference evidence="1 2" key="1">
    <citation type="journal article" date="2021" name="Microbiol. Spectr.">
        <title>A Single Bacterium Capable of Oxidation and Reduction of Iron at Circumneutral pH.</title>
        <authorList>
            <person name="Kato S."/>
            <person name="Ohkuma M."/>
        </authorList>
    </citation>
    <scope>NUCLEOTIDE SEQUENCE [LARGE SCALE GENOMIC DNA]</scope>
    <source>
        <strain evidence="1 2">MIZ03</strain>
    </source>
</reference>
<organism evidence="1 2">
    <name type="scientific">Rhodoferax lithotrophicus</name>
    <dbReference type="NCBI Taxonomy" id="2798804"/>
    <lineage>
        <taxon>Bacteria</taxon>
        <taxon>Pseudomonadati</taxon>
        <taxon>Pseudomonadota</taxon>
        <taxon>Betaproteobacteria</taxon>
        <taxon>Burkholderiales</taxon>
        <taxon>Comamonadaceae</taxon>
        <taxon>Rhodoferax</taxon>
    </lineage>
</organism>
<sequence>MISNHVTAQAQIIRHTGTLQLALSGQYSGLMACGYPFLNSSNLLSIQ</sequence>
<dbReference type="EMBL" id="AP024238">
    <property type="protein sequence ID" value="BCO28782.1"/>
    <property type="molecule type" value="Genomic_DNA"/>
</dbReference>
<accession>A0ABM7MR22</accession>
<name>A0ABM7MR22_9BURK</name>
<proteinExistence type="predicted"/>
<keyword evidence="2" id="KW-1185">Reference proteome</keyword>
<evidence type="ECO:0000313" key="1">
    <source>
        <dbReference type="EMBL" id="BCO28782.1"/>
    </source>
</evidence>